<evidence type="ECO:0000256" key="1">
    <source>
        <dbReference type="SAM" id="Phobius"/>
    </source>
</evidence>
<proteinExistence type="predicted"/>
<comment type="caution">
    <text evidence="2">The sequence shown here is derived from an EMBL/GenBank/DDBJ whole genome shotgun (WGS) entry which is preliminary data.</text>
</comment>
<dbReference type="Proteomes" id="UP000034246">
    <property type="component" value="Unassembled WGS sequence"/>
</dbReference>
<feature type="transmembrane region" description="Helical" evidence="1">
    <location>
        <begin position="52"/>
        <end position="74"/>
    </location>
</feature>
<dbReference type="EMBL" id="LBWP01000008">
    <property type="protein sequence ID" value="KKR11395.1"/>
    <property type="molecule type" value="Genomic_DNA"/>
</dbReference>
<dbReference type="STRING" id="1618550.UT39_C0008G0028"/>
<reference evidence="2 3" key="1">
    <citation type="journal article" date="2015" name="Nature">
        <title>rRNA introns, odd ribosomes, and small enigmatic genomes across a large radiation of phyla.</title>
        <authorList>
            <person name="Brown C.T."/>
            <person name="Hug L.A."/>
            <person name="Thomas B.C."/>
            <person name="Sharon I."/>
            <person name="Castelle C.J."/>
            <person name="Singh A."/>
            <person name="Wilkins M.J."/>
            <person name="Williams K.H."/>
            <person name="Banfield J.F."/>
        </authorList>
    </citation>
    <scope>NUCLEOTIDE SEQUENCE [LARGE SCALE GENOMIC DNA]</scope>
</reference>
<keyword evidence="1" id="KW-0812">Transmembrane</keyword>
<dbReference type="AlphaFoldDB" id="A0A0G0QLW5"/>
<feature type="transmembrane region" description="Helical" evidence="1">
    <location>
        <begin position="21"/>
        <end position="40"/>
    </location>
</feature>
<protein>
    <submittedName>
        <fullName evidence="2">Uncharacterized protein</fullName>
    </submittedName>
</protein>
<gene>
    <name evidence="2" type="ORF">UT39_C0008G0028</name>
</gene>
<organism evidence="2 3">
    <name type="scientific">Candidatus Woesebacteria bacterium GW2011_GWA1_39_21</name>
    <dbReference type="NCBI Taxonomy" id="1618550"/>
    <lineage>
        <taxon>Bacteria</taxon>
        <taxon>Candidatus Woeseibacteriota</taxon>
    </lineage>
</organism>
<name>A0A0G0QLW5_9BACT</name>
<keyword evidence="1" id="KW-0472">Membrane</keyword>
<accession>A0A0G0QLW5</accession>
<evidence type="ECO:0000313" key="2">
    <source>
        <dbReference type="EMBL" id="KKR11395.1"/>
    </source>
</evidence>
<sequence>MNELEETKPNTPKTRMPGWEPLVYVLIAIGLGRFAAWIIARHGVETTVDFTGFSGLITTIYPIALSIISFGIFIAGPSIFKRNGRIIGIILNIILFFVFWGFVSTWTT</sequence>
<feature type="transmembrane region" description="Helical" evidence="1">
    <location>
        <begin position="86"/>
        <end position="103"/>
    </location>
</feature>
<evidence type="ECO:0000313" key="3">
    <source>
        <dbReference type="Proteomes" id="UP000034246"/>
    </source>
</evidence>
<keyword evidence="1" id="KW-1133">Transmembrane helix</keyword>